<feature type="compositionally biased region" description="Basic and acidic residues" evidence="1">
    <location>
        <begin position="17"/>
        <end position="34"/>
    </location>
</feature>
<feature type="region of interest" description="Disordered" evidence="1">
    <location>
        <begin position="1"/>
        <end position="34"/>
    </location>
</feature>
<organism evidence="2 3">
    <name type="scientific">Ancylostoma ceylanicum</name>
    <dbReference type="NCBI Taxonomy" id="53326"/>
    <lineage>
        <taxon>Eukaryota</taxon>
        <taxon>Metazoa</taxon>
        <taxon>Ecdysozoa</taxon>
        <taxon>Nematoda</taxon>
        <taxon>Chromadorea</taxon>
        <taxon>Rhabditida</taxon>
        <taxon>Rhabditina</taxon>
        <taxon>Rhabditomorpha</taxon>
        <taxon>Strongyloidea</taxon>
        <taxon>Ancylostomatidae</taxon>
        <taxon>Ancylostomatinae</taxon>
        <taxon>Ancylostoma</taxon>
    </lineage>
</organism>
<dbReference type="EMBL" id="JARK01001374">
    <property type="protein sequence ID" value="EYC14960.1"/>
    <property type="molecule type" value="Genomic_DNA"/>
</dbReference>
<gene>
    <name evidence="2" type="primary">Acey_s0038.g3544</name>
    <name evidence="2" type="ORF">Y032_0038g3544</name>
</gene>
<reference evidence="3" key="1">
    <citation type="journal article" date="2015" name="Nat. Genet.">
        <title>The genome and transcriptome of the zoonotic hookworm Ancylostoma ceylanicum identify infection-specific gene families.</title>
        <authorList>
            <person name="Schwarz E.M."/>
            <person name="Hu Y."/>
            <person name="Antoshechkin I."/>
            <person name="Miller M.M."/>
            <person name="Sternberg P.W."/>
            <person name="Aroian R.V."/>
        </authorList>
    </citation>
    <scope>NUCLEOTIDE SEQUENCE</scope>
    <source>
        <strain evidence="3">HY135</strain>
    </source>
</reference>
<accession>A0A016UIE9</accession>
<dbReference type="Proteomes" id="UP000024635">
    <property type="component" value="Unassembled WGS sequence"/>
</dbReference>
<evidence type="ECO:0000313" key="2">
    <source>
        <dbReference type="EMBL" id="EYC14960.1"/>
    </source>
</evidence>
<name>A0A016UIE9_9BILA</name>
<comment type="caution">
    <text evidence="2">The sequence shown here is derived from an EMBL/GenBank/DDBJ whole genome shotgun (WGS) entry which is preliminary data.</text>
</comment>
<evidence type="ECO:0000256" key="1">
    <source>
        <dbReference type="SAM" id="MobiDB-lite"/>
    </source>
</evidence>
<keyword evidence="3" id="KW-1185">Reference proteome</keyword>
<sequence length="78" mass="8442">MGRISLCRRGGARKAKKDTDEGWRCRGEPAPRRGDNAMQRVHFCGNAALASKVGGDGSTGGDRTCGIAWKMKKCRGKF</sequence>
<evidence type="ECO:0000313" key="3">
    <source>
        <dbReference type="Proteomes" id="UP000024635"/>
    </source>
</evidence>
<proteinExistence type="predicted"/>
<protein>
    <submittedName>
        <fullName evidence="2">Uncharacterized protein</fullName>
    </submittedName>
</protein>
<dbReference type="AlphaFoldDB" id="A0A016UIE9"/>